<organism evidence="7 8">
    <name type="scientific">Stenotrophomonas maltophilia</name>
    <name type="common">Pseudomonas maltophilia</name>
    <name type="synonym">Xanthomonas maltophilia</name>
    <dbReference type="NCBI Taxonomy" id="40324"/>
    <lineage>
        <taxon>Bacteria</taxon>
        <taxon>Pseudomonadati</taxon>
        <taxon>Pseudomonadota</taxon>
        <taxon>Gammaproteobacteria</taxon>
        <taxon>Lysobacterales</taxon>
        <taxon>Lysobacteraceae</taxon>
        <taxon>Stenotrophomonas</taxon>
        <taxon>Stenotrophomonas maltophilia group</taxon>
    </lineage>
</organism>
<proteinExistence type="inferred from homology"/>
<comment type="similarity">
    <text evidence="2">Belongs to the MipA/OmpV family.</text>
</comment>
<evidence type="ECO:0000256" key="3">
    <source>
        <dbReference type="ARBA" id="ARBA00022729"/>
    </source>
</evidence>
<protein>
    <recommendedName>
        <fullName evidence="9">MipA/OmpV family protein</fullName>
    </recommendedName>
</protein>
<keyword evidence="3 6" id="KW-0732">Signal</keyword>
<dbReference type="PANTHER" id="PTHR38776:SF1">
    <property type="entry name" value="MLTA-INTERACTING PROTEIN-RELATED"/>
    <property type="match status" value="1"/>
</dbReference>
<gene>
    <name evidence="7" type="ORF">GAK31_02003</name>
</gene>
<keyword evidence="4" id="KW-0472">Membrane</keyword>
<evidence type="ECO:0000256" key="5">
    <source>
        <dbReference type="ARBA" id="ARBA00023237"/>
    </source>
</evidence>
<reference evidence="8" key="1">
    <citation type="journal article" date="2020" name="MBio">
        <title>Horizontal gene transfer to a defensive symbiont with a reduced genome amongst a multipartite beetle microbiome.</title>
        <authorList>
            <person name="Waterworth S.C."/>
            <person name="Florez L.V."/>
            <person name="Rees E.R."/>
            <person name="Hertweck C."/>
            <person name="Kaltenpoth M."/>
            <person name="Kwan J.C."/>
        </authorList>
    </citation>
    <scope>NUCLEOTIDE SEQUENCE [LARGE SCALE GENOMIC DNA]</scope>
</reference>
<accession>A0A7V8FFD6</accession>
<evidence type="ECO:0000313" key="7">
    <source>
        <dbReference type="EMBL" id="KAF1014517.1"/>
    </source>
</evidence>
<evidence type="ECO:0000256" key="1">
    <source>
        <dbReference type="ARBA" id="ARBA00004442"/>
    </source>
</evidence>
<dbReference type="PANTHER" id="PTHR38776">
    <property type="entry name" value="MLTA-INTERACTING PROTEIN-RELATED"/>
    <property type="match status" value="1"/>
</dbReference>
<comment type="caution">
    <text evidence="7">The sequence shown here is derived from an EMBL/GenBank/DDBJ whole genome shotgun (WGS) entry which is preliminary data.</text>
</comment>
<feature type="signal peptide" evidence="6">
    <location>
        <begin position="1"/>
        <end position="23"/>
    </location>
</feature>
<sequence length="266" mass="28373">MTHTRRTAALPSLMLLGLLAAHATDTIANRWTQQVTVGGGVAPRFSGSEDYQVVPMLSYEATSPGGWFLGTGGIGWSTSIDGRTTLRSYVSASSSRRDKDAFLEGSDHLRGMGHIRSRVMVGVAAAYVIGGAVLSTTLQYTPRDSDRGDNGLATTQVLLAAEVPLFPLAGGQLSVTASAEYGNQGYLQTWYGVSAAQSASSKFQRFTPKAGFTSAGLGLTWRHVISDRSDWYISAEGARLMGDAADSPIVQKANQFTMISGYSRRF</sequence>
<name>A0A7V8FFD6_STEMA</name>
<feature type="chain" id="PRO_5031176243" description="MipA/OmpV family protein" evidence="6">
    <location>
        <begin position="24"/>
        <end position="266"/>
    </location>
</feature>
<evidence type="ECO:0000256" key="6">
    <source>
        <dbReference type="SAM" id="SignalP"/>
    </source>
</evidence>
<evidence type="ECO:0000256" key="4">
    <source>
        <dbReference type="ARBA" id="ARBA00023136"/>
    </source>
</evidence>
<evidence type="ECO:0000256" key="2">
    <source>
        <dbReference type="ARBA" id="ARBA00005722"/>
    </source>
</evidence>
<dbReference type="GO" id="GO:0009279">
    <property type="term" value="C:cell outer membrane"/>
    <property type="evidence" value="ECO:0007669"/>
    <property type="project" value="UniProtKB-SubCell"/>
</dbReference>
<comment type="subcellular location">
    <subcellularLocation>
        <location evidence="1">Cell outer membrane</location>
    </subcellularLocation>
</comment>
<evidence type="ECO:0000313" key="8">
    <source>
        <dbReference type="Proteomes" id="UP000487117"/>
    </source>
</evidence>
<evidence type="ECO:0008006" key="9">
    <source>
        <dbReference type="Google" id="ProtNLM"/>
    </source>
</evidence>
<dbReference type="Proteomes" id="UP000487117">
    <property type="component" value="Unassembled WGS sequence"/>
</dbReference>
<dbReference type="InterPro" id="IPR010583">
    <property type="entry name" value="MipA"/>
</dbReference>
<dbReference type="Pfam" id="PF06629">
    <property type="entry name" value="MipA"/>
    <property type="match status" value="1"/>
</dbReference>
<dbReference type="AlphaFoldDB" id="A0A7V8FFD6"/>
<keyword evidence="5" id="KW-0998">Cell outer membrane</keyword>
<dbReference type="EMBL" id="WNDS01000003">
    <property type="protein sequence ID" value="KAF1014517.1"/>
    <property type="molecule type" value="Genomic_DNA"/>
</dbReference>